<dbReference type="STRING" id="1305737.GCA_000526355_00372"/>
<dbReference type="InterPro" id="IPR016181">
    <property type="entry name" value="Acyl_CoA_acyltransferase"/>
</dbReference>
<dbReference type="OrthoDB" id="9800604at2"/>
<dbReference type="PANTHER" id="PTHR43877:SF2">
    <property type="entry name" value="AMINOALKYLPHOSPHONATE N-ACETYLTRANSFERASE-RELATED"/>
    <property type="match status" value="1"/>
</dbReference>
<proteinExistence type="predicted"/>
<dbReference type="CDD" id="cd04301">
    <property type="entry name" value="NAT_SF"/>
    <property type="match status" value="1"/>
</dbReference>
<dbReference type="Gene3D" id="3.40.630.30">
    <property type="match status" value="1"/>
</dbReference>
<dbReference type="EMBL" id="LJXT01000040">
    <property type="protein sequence ID" value="KPQ16424.1"/>
    <property type="molecule type" value="Genomic_DNA"/>
</dbReference>
<accession>A0A0P8AEP6</accession>
<dbReference type="PANTHER" id="PTHR43877">
    <property type="entry name" value="AMINOALKYLPHOSPHONATE N-ACETYLTRANSFERASE-RELATED-RELATED"/>
    <property type="match status" value="1"/>
</dbReference>
<gene>
    <name evidence="4" type="ORF">HLUCCX10_07930</name>
</gene>
<protein>
    <submittedName>
        <fullName evidence="4">Putative acetyltransferase</fullName>
    </submittedName>
</protein>
<dbReference type="SUPFAM" id="SSF55729">
    <property type="entry name" value="Acyl-CoA N-acyltransferases (Nat)"/>
    <property type="match status" value="1"/>
</dbReference>
<dbReference type="Proteomes" id="UP000050421">
    <property type="component" value="Unassembled WGS sequence"/>
</dbReference>
<keyword evidence="1 4" id="KW-0808">Transferase</keyword>
<evidence type="ECO:0000259" key="3">
    <source>
        <dbReference type="PROSITE" id="PS51186"/>
    </source>
</evidence>
<organism evidence="4 5">
    <name type="scientific">Algoriphagus marincola HL-49</name>
    <dbReference type="NCBI Taxonomy" id="1305737"/>
    <lineage>
        <taxon>Bacteria</taxon>
        <taxon>Pseudomonadati</taxon>
        <taxon>Bacteroidota</taxon>
        <taxon>Cytophagia</taxon>
        <taxon>Cytophagales</taxon>
        <taxon>Cyclobacteriaceae</taxon>
        <taxon>Algoriphagus</taxon>
    </lineage>
</organism>
<evidence type="ECO:0000256" key="1">
    <source>
        <dbReference type="ARBA" id="ARBA00022679"/>
    </source>
</evidence>
<dbReference type="PROSITE" id="PS51186">
    <property type="entry name" value="GNAT"/>
    <property type="match status" value="1"/>
</dbReference>
<evidence type="ECO:0000256" key="2">
    <source>
        <dbReference type="ARBA" id="ARBA00023315"/>
    </source>
</evidence>
<dbReference type="GO" id="GO:0016747">
    <property type="term" value="F:acyltransferase activity, transferring groups other than amino-acyl groups"/>
    <property type="evidence" value="ECO:0007669"/>
    <property type="project" value="InterPro"/>
</dbReference>
<dbReference type="Pfam" id="PF00583">
    <property type="entry name" value="Acetyltransf_1"/>
    <property type="match status" value="1"/>
</dbReference>
<dbReference type="InterPro" id="IPR000182">
    <property type="entry name" value="GNAT_dom"/>
</dbReference>
<keyword evidence="2" id="KW-0012">Acyltransferase</keyword>
<dbReference type="PATRIC" id="fig|1305737.6.peg.2264"/>
<name>A0A0P8AEP6_9BACT</name>
<evidence type="ECO:0000313" key="4">
    <source>
        <dbReference type="EMBL" id="KPQ16424.1"/>
    </source>
</evidence>
<feature type="domain" description="N-acetyltransferase" evidence="3">
    <location>
        <begin position="15"/>
        <end position="186"/>
    </location>
</feature>
<evidence type="ECO:0000313" key="5">
    <source>
        <dbReference type="Proteomes" id="UP000050421"/>
    </source>
</evidence>
<dbReference type="eggNOG" id="COG0456">
    <property type="taxonomic scope" value="Bacteria"/>
</dbReference>
<comment type="caution">
    <text evidence="4">The sequence shown here is derived from an EMBL/GenBank/DDBJ whole genome shotgun (WGS) entry which is preliminary data.</text>
</comment>
<sequence length="191" mass="22719">MIPEISLELSSLGQIQLRPIQASDQIELYELMGKVYRDAYQSIWTDAGAWYVDIIYGKETLEKELKRERSHYFFIELEGQRAGVFKYDFPFSPRETPIPSAMKIHRLYLDSRYHGTGLAKLLIDYAERIARGNKLENIWLEAMSCQPQAKRFYEKCGFEVVYSYKLDFERIYPEFREILIMRKKLTINYIN</sequence>
<dbReference type="InterPro" id="IPR050832">
    <property type="entry name" value="Bact_Acetyltransf"/>
</dbReference>
<reference evidence="4 5" key="1">
    <citation type="submission" date="2015-09" db="EMBL/GenBank/DDBJ databases">
        <title>Identification and resolution of microdiversity through metagenomic sequencing of parallel consortia.</title>
        <authorList>
            <person name="Nelson W.C."/>
            <person name="Romine M.F."/>
            <person name="Lindemann S.R."/>
        </authorList>
    </citation>
    <scope>NUCLEOTIDE SEQUENCE [LARGE SCALE GENOMIC DNA]</scope>
    <source>
        <strain evidence="4">HL-49</strain>
    </source>
</reference>
<dbReference type="AlphaFoldDB" id="A0A0P8AEP6"/>